<name>A0A0B7AWR1_9EUPU</name>
<dbReference type="EMBL" id="HACG01038549">
    <property type="protein sequence ID" value="CEK85414.1"/>
    <property type="molecule type" value="Transcribed_RNA"/>
</dbReference>
<organism evidence="1">
    <name type="scientific">Arion vulgaris</name>
    <dbReference type="NCBI Taxonomy" id="1028688"/>
    <lineage>
        <taxon>Eukaryota</taxon>
        <taxon>Metazoa</taxon>
        <taxon>Spiralia</taxon>
        <taxon>Lophotrochozoa</taxon>
        <taxon>Mollusca</taxon>
        <taxon>Gastropoda</taxon>
        <taxon>Heterobranchia</taxon>
        <taxon>Euthyneura</taxon>
        <taxon>Panpulmonata</taxon>
        <taxon>Eupulmonata</taxon>
        <taxon>Stylommatophora</taxon>
        <taxon>Helicina</taxon>
        <taxon>Arionoidea</taxon>
        <taxon>Arionidae</taxon>
        <taxon>Arion</taxon>
    </lineage>
</organism>
<accession>A0A0B7AWR1</accession>
<proteinExistence type="predicted"/>
<evidence type="ECO:0000313" key="1">
    <source>
        <dbReference type="EMBL" id="CEK85414.1"/>
    </source>
</evidence>
<dbReference type="AlphaFoldDB" id="A0A0B7AWR1"/>
<gene>
    <name evidence="1" type="primary">ORF148110</name>
</gene>
<reference evidence="1" key="1">
    <citation type="submission" date="2014-12" db="EMBL/GenBank/DDBJ databases">
        <title>Insight into the proteome of Arion vulgaris.</title>
        <authorList>
            <person name="Aradska J."/>
            <person name="Bulat T."/>
            <person name="Smidak R."/>
            <person name="Sarate P."/>
            <person name="Gangsoo J."/>
            <person name="Sialana F."/>
            <person name="Bilban M."/>
            <person name="Lubec G."/>
        </authorList>
    </citation>
    <scope>NUCLEOTIDE SEQUENCE</scope>
    <source>
        <tissue evidence="1">Skin</tissue>
    </source>
</reference>
<protein>
    <submittedName>
        <fullName evidence="1">Uncharacterized protein</fullName>
    </submittedName>
</protein>
<sequence>MTTQGLTQVQLQGIQFTTRTFPNSPGNVVHRYFYLFPKLKENLKGQHFSCDGESEVKKVPKTNQ</sequence>